<accession>A0AAE1HWM9</accession>
<proteinExistence type="predicted"/>
<protein>
    <submittedName>
        <fullName evidence="1">UDP-glycosyltransferase 73C3</fullName>
    </submittedName>
</protein>
<gene>
    <name evidence="1" type="ORF">KUF71_017016</name>
</gene>
<dbReference type="EMBL" id="JAHWGI010001355">
    <property type="protein sequence ID" value="KAK3928793.1"/>
    <property type="molecule type" value="Genomic_DNA"/>
</dbReference>
<reference evidence="1" key="2">
    <citation type="journal article" date="2023" name="BMC Genomics">
        <title>Pest status, molecular evolution, and epigenetic factors derived from the genome assembly of Frankliniella fusca, a thysanopteran phytovirus vector.</title>
        <authorList>
            <person name="Catto M.A."/>
            <person name="Labadie P.E."/>
            <person name="Jacobson A.L."/>
            <person name="Kennedy G.G."/>
            <person name="Srinivasan R."/>
            <person name="Hunt B.G."/>
        </authorList>
    </citation>
    <scope>NUCLEOTIDE SEQUENCE</scope>
    <source>
        <strain evidence="1">PL_HMW_Pooled</strain>
    </source>
</reference>
<evidence type="ECO:0000313" key="1">
    <source>
        <dbReference type="EMBL" id="KAK3928793.1"/>
    </source>
</evidence>
<sequence>MYNFSCITTLNCVPYAQICAEVCTMCNIVMHKILCITMVV</sequence>
<evidence type="ECO:0000313" key="2">
    <source>
        <dbReference type="Proteomes" id="UP001219518"/>
    </source>
</evidence>
<name>A0AAE1HWM9_9NEOP</name>
<dbReference type="Proteomes" id="UP001219518">
    <property type="component" value="Unassembled WGS sequence"/>
</dbReference>
<comment type="caution">
    <text evidence="1">The sequence shown here is derived from an EMBL/GenBank/DDBJ whole genome shotgun (WGS) entry which is preliminary data.</text>
</comment>
<organism evidence="1 2">
    <name type="scientific">Frankliniella fusca</name>
    <dbReference type="NCBI Taxonomy" id="407009"/>
    <lineage>
        <taxon>Eukaryota</taxon>
        <taxon>Metazoa</taxon>
        <taxon>Ecdysozoa</taxon>
        <taxon>Arthropoda</taxon>
        <taxon>Hexapoda</taxon>
        <taxon>Insecta</taxon>
        <taxon>Pterygota</taxon>
        <taxon>Neoptera</taxon>
        <taxon>Paraneoptera</taxon>
        <taxon>Thysanoptera</taxon>
        <taxon>Terebrantia</taxon>
        <taxon>Thripoidea</taxon>
        <taxon>Thripidae</taxon>
        <taxon>Frankliniella</taxon>
    </lineage>
</organism>
<reference evidence="1" key="1">
    <citation type="submission" date="2021-07" db="EMBL/GenBank/DDBJ databases">
        <authorList>
            <person name="Catto M.A."/>
            <person name="Jacobson A."/>
            <person name="Kennedy G."/>
            <person name="Labadie P."/>
            <person name="Hunt B.G."/>
            <person name="Srinivasan R."/>
        </authorList>
    </citation>
    <scope>NUCLEOTIDE SEQUENCE</scope>
    <source>
        <strain evidence="1">PL_HMW_Pooled</strain>
        <tissue evidence="1">Head</tissue>
    </source>
</reference>
<dbReference type="AlphaFoldDB" id="A0AAE1HWM9"/>
<keyword evidence="2" id="KW-1185">Reference proteome</keyword>